<name>A0AAV7NXG7_PLEWA</name>
<keyword evidence="2" id="KW-1185">Reference proteome</keyword>
<dbReference type="AlphaFoldDB" id="A0AAV7NXG7"/>
<organism evidence="1 2">
    <name type="scientific">Pleurodeles waltl</name>
    <name type="common">Iberian ribbed newt</name>
    <dbReference type="NCBI Taxonomy" id="8319"/>
    <lineage>
        <taxon>Eukaryota</taxon>
        <taxon>Metazoa</taxon>
        <taxon>Chordata</taxon>
        <taxon>Craniata</taxon>
        <taxon>Vertebrata</taxon>
        <taxon>Euteleostomi</taxon>
        <taxon>Amphibia</taxon>
        <taxon>Batrachia</taxon>
        <taxon>Caudata</taxon>
        <taxon>Salamandroidea</taxon>
        <taxon>Salamandridae</taxon>
        <taxon>Pleurodelinae</taxon>
        <taxon>Pleurodeles</taxon>
    </lineage>
</organism>
<evidence type="ECO:0000313" key="2">
    <source>
        <dbReference type="Proteomes" id="UP001066276"/>
    </source>
</evidence>
<reference evidence="1" key="1">
    <citation type="journal article" date="2022" name="bioRxiv">
        <title>Sequencing and chromosome-scale assembly of the giantPleurodeles waltlgenome.</title>
        <authorList>
            <person name="Brown T."/>
            <person name="Elewa A."/>
            <person name="Iarovenko S."/>
            <person name="Subramanian E."/>
            <person name="Araus A.J."/>
            <person name="Petzold A."/>
            <person name="Susuki M."/>
            <person name="Suzuki K.-i.T."/>
            <person name="Hayashi T."/>
            <person name="Toyoda A."/>
            <person name="Oliveira C."/>
            <person name="Osipova E."/>
            <person name="Leigh N.D."/>
            <person name="Simon A."/>
            <person name="Yun M.H."/>
        </authorList>
    </citation>
    <scope>NUCLEOTIDE SEQUENCE</scope>
    <source>
        <strain evidence="1">20211129_DDA</strain>
        <tissue evidence="1">Liver</tissue>
    </source>
</reference>
<sequence>MTYFSNPEPAGELFRHSDRSCTCLGEHHVPDKITHTSAHQAHRLEERALSDAPRGTGSNPEPLAYIAVDGFWETRATPGEDRQEKYKKAKVDGFWETRATPGEDWQEKYKKAKVDGFWETRATPGEDRQEKYKKAKVDGFWETRATPGEDRQEKYKKAKVSKLAIFWGYLSDRSRAKVSRDIEVECRDTRALY</sequence>
<evidence type="ECO:0000313" key="1">
    <source>
        <dbReference type="EMBL" id="KAJ1120773.1"/>
    </source>
</evidence>
<dbReference type="EMBL" id="JANPWB010000012">
    <property type="protein sequence ID" value="KAJ1120773.1"/>
    <property type="molecule type" value="Genomic_DNA"/>
</dbReference>
<accession>A0AAV7NXG7</accession>
<comment type="caution">
    <text evidence="1">The sequence shown here is derived from an EMBL/GenBank/DDBJ whole genome shotgun (WGS) entry which is preliminary data.</text>
</comment>
<gene>
    <name evidence="1" type="ORF">NDU88_008922</name>
</gene>
<protein>
    <submittedName>
        <fullName evidence="1">Uncharacterized protein</fullName>
    </submittedName>
</protein>
<proteinExistence type="predicted"/>
<dbReference type="Proteomes" id="UP001066276">
    <property type="component" value="Chromosome 8"/>
</dbReference>